<proteinExistence type="predicted"/>
<protein>
    <recommendedName>
        <fullName evidence="4">Prepilin-type N-terminal cleavage/methylation domain-containing protein</fullName>
    </recommendedName>
</protein>
<evidence type="ECO:0000313" key="3">
    <source>
        <dbReference type="Proteomes" id="UP001050975"/>
    </source>
</evidence>
<comment type="caution">
    <text evidence="2">The sequence shown here is derived from an EMBL/GenBank/DDBJ whole genome shotgun (WGS) entry which is preliminary data.</text>
</comment>
<accession>A0AAV3XD55</accession>
<keyword evidence="1" id="KW-1133">Transmembrane helix</keyword>
<organism evidence="2 3">
    <name type="scientific">Microseira wollei NIES-4236</name>
    <dbReference type="NCBI Taxonomy" id="2530354"/>
    <lineage>
        <taxon>Bacteria</taxon>
        <taxon>Bacillati</taxon>
        <taxon>Cyanobacteriota</taxon>
        <taxon>Cyanophyceae</taxon>
        <taxon>Oscillatoriophycideae</taxon>
        <taxon>Aerosakkonematales</taxon>
        <taxon>Aerosakkonemataceae</taxon>
        <taxon>Microseira</taxon>
    </lineage>
</organism>
<evidence type="ECO:0000256" key="1">
    <source>
        <dbReference type="SAM" id="Phobius"/>
    </source>
</evidence>
<dbReference type="EMBL" id="BLAY01000101">
    <property type="protein sequence ID" value="GET40847.1"/>
    <property type="molecule type" value="Genomic_DNA"/>
</dbReference>
<reference evidence="2" key="1">
    <citation type="submission" date="2019-10" db="EMBL/GenBank/DDBJ databases">
        <title>Draft genome sequece of Microseira wollei NIES-4236.</title>
        <authorList>
            <person name="Yamaguchi H."/>
            <person name="Suzuki S."/>
            <person name="Kawachi M."/>
        </authorList>
    </citation>
    <scope>NUCLEOTIDE SEQUENCE</scope>
    <source>
        <strain evidence="2">NIES-4236</strain>
    </source>
</reference>
<dbReference type="InterPro" id="IPR012902">
    <property type="entry name" value="N_methyl_site"/>
</dbReference>
<dbReference type="InterPro" id="IPR045584">
    <property type="entry name" value="Pilin-like"/>
</dbReference>
<dbReference type="Pfam" id="PF07963">
    <property type="entry name" value="N_methyl"/>
    <property type="match status" value="1"/>
</dbReference>
<dbReference type="Proteomes" id="UP001050975">
    <property type="component" value="Unassembled WGS sequence"/>
</dbReference>
<evidence type="ECO:0008006" key="4">
    <source>
        <dbReference type="Google" id="ProtNLM"/>
    </source>
</evidence>
<feature type="transmembrane region" description="Helical" evidence="1">
    <location>
        <begin position="21"/>
        <end position="49"/>
    </location>
</feature>
<gene>
    <name evidence="2" type="ORF">MiSe_56590</name>
</gene>
<keyword evidence="1" id="KW-0812">Transmembrane</keyword>
<keyword evidence="1" id="KW-0472">Membrane</keyword>
<sequence length="359" mass="40410">MATKLFLNLLRRKRVSSRKRKNGGFTVIELLISMLIASIVITVLLNLMIDLLQTDRREYARTETQREMQMAMDFIVNDLREAVYVYDNDRLNQQTNGVQPLKNFIPDRSGYEPILAFWKPEPIDDDSQLPNNCSGAPSNPPSEEWTKCRNLWVKRRIMTLVVYYQTKNEGEDRQKWKGISRIMRYTLRQYDISGSTRIDVNNQNQGYVEPLTTQGVEFSIWPNARVGSNDLQNKQNEAGGRPNTLNAANSPVLVDFLDHPVANRPDGFRPVPTAPRLQCPTNYTAIPPQNNPSGFDLPSFAVCVSKATPGVPPTSKKNQDVIVFLRGNPTGKAGVKIAPLLAIRTQAVARGVVDKTPVD</sequence>
<dbReference type="NCBIfam" id="TIGR02532">
    <property type="entry name" value="IV_pilin_GFxxxE"/>
    <property type="match status" value="1"/>
</dbReference>
<evidence type="ECO:0000313" key="2">
    <source>
        <dbReference type="EMBL" id="GET40847.1"/>
    </source>
</evidence>
<dbReference type="RefSeq" id="WP_226587013.1">
    <property type="nucleotide sequence ID" value="NZ_BLAY01000101.1"/>
</dbReference>
<keyword evidence="3" id="KW-1185">Reference proteome</keyword>
<dbReference type="SUPFAM" id="SSF54523">
    <property type="entry name" value="Pili subunits"/>
    <property type="match status" value="1"/>
</dbReference>
<name>A0AAV3XD55_9CYAN</name>
<dbReference type="AlphaFoldDB" id="A0AAV3XD55"/>